<evidence type="ECO:0000313" key="2">
    <source>
        <dbReference type="Proteomes" id="UP000320055"/>
    </source>
</evidence>
<dbReference type="Proteomes" id="UP000320055">
    <property type="component" value="Unassembled WGS sequence"/>
</dbReference>
<dbReference type="EMBL" id="CAACVJ010000479">
    <property type="protein sequence ID" value="VEP17028.1"/>
    <property type="molecule type" value="Genomic_DNA"/>
</dbReference>
<dbReference type="InterPro" id="IPR013078">
    <property type="entry name" value="His_Pase_superF_clade-1"/>
</dbReference>
<dbReference type="InterPro" id="IPR029033">
    <property type="entry name" value="His_PPase_superfam"/>
</dbReference>
<accession>A0A563VZY7</accession>
<gene>
    <name evidence="1" type="ORF">H1P_530008</name>
</gene>
<dbReference type="Gene3D" id="3.40.50.1240">
    <property type="entry name" value="Phosphoglycerate mutase-like"/>
    <property type="match status" value="1"/>
</dbReference>
<dbReference type="SUPFAM" id="SSF53254">
    <property type="entry name" value="Phosphoglycerate mutase-like"/>
    <property type="match status" value="1"/>
</dbReference>
<keyword evidence="2" id="KW-1185">Reference proteome</keyword>
<sequence length="75" mass="8025">MAHDAINKVIVCYLLGLKPANFWSIKQGNGAVTVIDYPQGASGKPVLQAINLTSHLSGGVLDKNDNKTIKLYGML</sequence>
<name>A0A563VZY7_9CYAN</name>
<organism evidence="1 2">
    <name type="scientific">Hyella patelloides LEGE 07179</name>
    <dbReference type="NCBI Taxonomy" id="945734"/>
    <lineage>
        <taxon>Bacteria</taxon>
        <taxon>Bacillati</taxon>
        <taxon>Cyanobacteriota</taxon>
        <taxon>Cyanophyceae</taxon>
        <taxon>Pleurocapsales</taxon>
        <taxon>Hyellaceae</taxon>
        <taxon>Hyella</taxon>
    </lineage>
</organism>
<dbReference type="Pfam" id="PF00300">
    <property type="entry name" value="His_Phos_1"/>
    <property type="match status" value="1"/>
</dbReference>
<reference evidence="1 2" key="1">
    <citation type="submission" date="2019-01" db="EMBL/GenBank/DDBJ databases">
        <authorList>
            <person name="Brito A."/>
        </authorList>
    </citation>
    <scope>NUCLEOTIDE SEQUENCE [LARGE SCALE GENOMIC DNA]</scope>
    <source>
        <strain evidence="1">1</strain>
    </source>
</reference>
<proteinExistence type="predicted"/>
<evidence type="ECO:0000313" key="1">
    <source>
        <dbReference type="EMBL" id="VEP17028.1"/>
    </source>
</evidence>
<protein>
    <submittedName>
        <fullName evidence="1">Uncharacterized protein</fullName>
    </submittedName>
</protein>
<dbReference type="AlphaFoldDB" id="A0A563VZY7"/>